<name>A0A8H3ZS94_9PEZI</name>
<organism evidence="2 3">
    <name type="scientific">Colletotrichum asianum</name>
    <dbReference type="NCBI Taxonomy" id="702518"/>
    <lineage>
        <taxon>Eukaryota</taxon>
        <taxon>Fungi</taxon>
        <taxon>Dikarya</taxon>
        <taxon>Ascomycota</taxon>
        <taxon>Pezizomycotina</taxon>
        <taxon>Sordariomycetes</taxon>
        <taxon>Hypocreomycetidae</taxon>
        <taxon>Glomerellales</taxon>
        <taxon>Glomerellaceae</taxon>
        <taxon>Colletotrichum</taxon>
        <taxon>Colletotrichum gloeosporioides species complex</taxon>
    </lineage>
</organism>
<proteinExistence type="predicted"/>
<keyword evidence="1" id="KW-1133">Transmembrane helix</keyword>
<dbReference type="Proteomes" id="UP000434172">
    <property type="component" value="Unassembled WGS sequence"/>
</dbReference>
<dbReference type="OrthoDB" id="10462742at2759"/>
<dbReference type="EMBL" id="WOWK01000035">
    <property type="protein sequence ID" value="KAF0325687.1"/>
    <property type="molecule type" value="Genomic_DNA"/>
</dbReference>
<comment type="caution">
    <text evidence="2">The sequence shown here is derived from an EMBL/GenBank/DDBJ whole genome shotgun (WGS) entry which is preliminary data.</text>
</comment>
<keyword evidence="1" id="KW-0472">Membrane</keyword>
<evidence type="ECO:0000313" key="3">
    <source>
        <dbReference type="Proteomes" id="UP000434172"/>
    </source>
</evidence>
<sequence>MRIGASPLRTSHPNPSDATLLFLFQQRLYLAHCFRPCALVTLLSLDVVLLSNPTIILLFMPCRFARLFSNLALTTS</sequence>
<feature type="transmembrane region" description="Helical" evidence="1">
    <location>
        <begin position="38"/>
        <end position="60"/>
    </location>
</feature>
<keyword evidence="1" id="KW-0812">Transmembrane</keyword>
<reference evidence="2 3" key="1">
    <citation type="submission" date="2019-12" db="EMBL/GenBank/DDBJ databases">
        <title>A genome sequence resource for the geographically widespread anthracnose pathogen Colletotrichum asianum.</title>
        <authorList>
            <person name="Meng Y."/>
        </authorList>
    </citation>
    <scope>NUCLEOTIDE SEQUENCE [LARGE SCALE GENOMIC DNA]</scope>
    <source>
        <strain evidence="2 3">ICMP 18580</strain>
    </source>
</reference>
<accession>A0A8H3ZS94</accession>
<gene>
    <name evidence="2" type="ORF">GQ607_007129</name>
</gene>
<keyword evidence="3" id="KW-1185">Reference proteome</keyword>
<dbReference type="AlphaFoldDB" id="A0A8H3ZS94"/>
<protein>
    <submittedName>
        <fullName evidence="2">Uncharacterized protein</fullName>
    </submittedName>
</protein>
<evidence type="ECO:0000256" key="1">
    <source>
        <dbReference type="SAM" id="Phobius"/>
    </source>
</evidence>
<evidence type="ECO:0000313" key="2">
    <source>
        <dbReference type="EMBL" id="KAF0325687.1"/>
    </source>
</evidence>